<feature type="chain" id="PRO_5007870275" description="CFEM domain-containing protein" evidence="5">
    <location>
        <begin position="23"/>
        <end position="131"/>
    </location>
</feature>
<dbReference type="Pfam" id="PF05730">
    <property type="entry name" value="CFEM"/>
    <property type="match status" value="1"/>
</dbReference>
<dbReference type="AlphaFoldDB" id="A0A165ZVB9"/>
<proteinExistence type="predicted"/>
<dbReference type="GO" id="GO:0005576">
    <property type="term" value="C:extracellular region"/>
    <property type="evidence" value="ECO:0007669"/>
    <property type="project" value="UniProtKB-SubCell"/>
</dbReference>
<evidence type="ECO:0000259" key="6">
    <source>
        <dbReference type="PROSITE" id="PS52012"/>
    </source>
</evidence>
<keyword evidence="4" id="KW-1015">Disulfide bond</keyword>
<keyword evidence="2" id="KW-0964">Secreted</keyword>
<accession>A0A165ZVB9</accession>
<feature type="signal peptide" evidence="5">
    <location>
        <begin position="1"/>
        <end position="22"/>
    </location>
</feature>
<keyword evidence="8" id="KW-1185">Reference proteome</keyword>
<dbReference type="Proteomes" id="UP000076798">
    <property type="component" value="Unassembled WGS sequence"/>
</dbReference>
<keyword evidence="3 5" id="KW-0732">Signal</keyword>
<evidence type="ECO:0000256" key="1">
    <source>
        <dbReference type="ARBA" id="ARBA00004613"/>
    </source>
</evidence>
<sequence length="131" mass="14120">MKASIILSIVVSVLGGAHIVNAQSTNPEPACAVSCFASQPLVGGCTAGDTPCLCSKPTFIESVSSCFTSTCLDNEVWSAIESLLDFCDNVSPSPPPSKRKSTHELMDGWMVGRVRRDGVYRFLVLRRARLR</sequence>
<name>A0A165ZVB9_9AGAM</name>
<dbReference type="InterPro" id="IPR008427">
    <property type="entry name" value="Extracellular_membr_CFEM_dom"/>
</dbReference>
<dbReference type="PROSITE" id="PS52012">
    <property type="entry name" value="CFEM"/>
    <property type="match status" value="1"/>
</dbReference>
<evidence type="ECO:0000256" key="2">
    <source>
        <dbReference type="ARBA" id="ARBA00022525"/>
    </source>
</evidence>
<evidence type="ECO:0000313" key="8">
    <source>
        <dbReference type="Proteomes" id="UP000076798"/>
    </source>
</evidence>
<dbReference type="OrthoDB" id="3065412at2759"/>
<organism evidence="7 8">
    <name type="scientific">Sistotremastrum suecicum HHB10207 ss-3</name>
    <dbReference type="NCBI Taxonomy" id="1314776"/>
    <lineage>
        <taxon>Eukaryota</taxon>
        <taxon>Fungi</taxon>
        <taxon>Dikarya</taxon>
        <taxon>Basidiomycota</taxon>
        <taxon>Agaricomycotina</taxon>
        <taxon>Agaricomycetes</taxon>
        <taxon>Sistotremastrales</taxon>
        <taxon>Sistotremastraceae</taxon>
        <taxon>Sistotremastrum</taxon>
    </lineage>
</organism>
<evidence type="ECO:0000313" key="7">
    <source>
        <dbReference type="EMBL" id="KZT34677.1"/>
    </source>
</evidence>
<feature type="domain" description="CFEM" evidence="6">
    <location>
        <begin position="3"/>
        <end position="114"/>
    </location>
</feature>
<comment type="subcellular location">
    <subcellularLocation>
        <location evidence="1">Secreted</location>
    </subcellularLocation>
</comment>
<evidence type="ECO:0000256" key="4">
    <source>
        <dbReference type="ARBA" id="ARBA00023157"/>
    </source>
</evidence>
<protein>
    <recommendedName>
        <fullName evidence="6">CFEM domain-containing protein</fullName>
    </recommendedName>
</protein>
<evidence type="ECO:0000256" key="3">
    <source>
        <dbReference type="ARBA" id="ARBA00022729"/>
    </source>
</evidence>
<gene>
    <name evidence="7" type="ORF">SISSUDRAFT_254497</name>
</gene>
<reference evidence="7 8" key="1">
    <citation type="journal article" date="2016" name="Mol. Biol. Evol.">
        <title>Comparative Genomics of Early-Diverging Mushroom-Forming Fungi Provides Insights into the Origins of Lignocellulose Decay Capabilities.</title>
        <authorList>
            <person name="Nagy L.G."/>
            <person name="Riley R."/>
            <person name="Tritt A."/>
            <person name="Adam C."/>
            <person name="Daum C."/>
            <person name="Floudas D."/>
            <person name="Sun H."/>
            <person name="Yadav J.S."/>
            <person name="Pangilinan J."/>
            <person name="Larsson K.H."/>
            <person name="Matsuura K."/>
            <person name="Barry K."/>
            <person name="Labutti K."/>
            <person name="Kuo R."/>
            <person name="Ohm R.A."/>
            <person name="Bhattacharya S.S."/>
            <person name="Shirouzu T."/>
            <person name="Yoshinaga Y."/>
            <person name="Martin F.M."/>
            <person name="Grigoriev I.V."/>
            <person name="Hibbett D.S."/>
        </authorList>
    </citation>
    <scope>NUCLEOTIDE SEQUENCE [LARGE SCALE GENOMIC DNA]</scope>
    <source>
        <strain evidence="7 8">HHB10207 ss-3</strain>
    </source>
</reference>
<dbReference type="EMBL" id="KV428170">
    <property type="protein sequence ID" value="KZT34677.1"/>
    <property type="molecule type" value="Genomic_DNA"/>
</dbReference>
<evidence type="ECO:0000256" key="5">
    <source>
        <dbReference type="SAM" id="SignalP"/>
    </source>
</evidence>